<evidence type="ECO:0000313" key="3">
    <source>
        <dbReference type="EMBL" id="EMS71655.1"/>
    </source>
</evidence>
<organism evidence="3 4">
    <name type="scientific">Ruminiclostridium cellobioparum subsp. termitidis CT1112</name>
    <dbReference type="NCBI Taxonomy" id="1195236"/>
    <lineage>
        <taxon>Bacteria</taxon>
        <taxon>Bacillati</taxon>
        <taxon>Bacillota</taxon>
        <taxon>Clostridia</taxon>
        <taxon>Eubacteriales</taxon>
        <taxon>Oscillospiraceae</taxon>
        <taxon>Ruminiclostridium</taxon>
    </lineage>
</organism>
<protein>
    <submittedName>
        <fullName evidence="3">ABC-type sugar transport system, periplasmic component</fullName>
    </submittedName>
</protein>
<feature type="region of interest" description="Disordered" evidence="1">
    <location>
        <begin position="25"/>
        <end position="52"/>
    </location>
</feature>
<reference evidence="3 4" key="1">
    <citation type="journal article" date="2013" name="Genome Announc.">
        <title>Draft Genome Sequence of the Cellulolytic, Mesophilic, Anaerobic Bacterium Clostridium termitidis Strain CT1112 (DSM 5398).</title>
        <authorList>
            <person name="Lal S."/>
            <person name="Ramachandran U."/>
            <person name="Zhang X."/>
            <person name="Munir R."/>
            <person name="Sparling R."/>
            <person name="Levin D.B."/>
        </authorList>
    </citation>
    <scope>NUCLEOTIDE SEQUENCE [LARGE SCALE GENOMIC DNA]</scope>
    <source>
        <strain evidence="3 4">CT1112</strain>
    </source>
</reference>
<proteinExistence type="predicted"/>
<dbReference type="Pfam" id="PF13416">
    <property type="entry name" value="SBP_bac_8"/>
    <property type="match status" value="1"/>
</dbReference>
<evidence type="ECO:0000313" key="4">
    <source>
        <dbReference type="Proteomes" id="UP000014155"/>
    </source>
</evidence>
<comment type="caution">
    <text evidence="3">The sequence shown here is derived from an EMBL/GenBank/DDBJ whole genome shotgun (WGS) entry which is preliminary data.</text>
</comment>
<keyword evidence="4" id="KW-1185">Reference proteome</keyword>
<accession>S0FI98</accession>
<dbReference type="STRING" id="1195236.CTER_2439"/>
<keyword evidence="3" id="KW-0762">Sugar transport</keyword>
<keyword evidence="2" id="KW-0732">Signal</keyword>
<feature type="signal peptide" evidence="2">
    <location>
        <begin position="1"/>
        <end position="21"/>
    </location>
</feature>
<name>S0FI98_RUMCE</name>
<evidence type="ECO:0000256" key="2">
    <source>
        <dbReference type="SAM" id="SignalP"/>
    </source>
</evidence>
<dbReference type="InterPro" id="IPR006059">
    <property type="entry name" value="SBP"/>
</dbReference>
<dbReference type="PANTHER" id="PTHR43649:SF12">
    <property type="entry name" value="DIACETYLCHITOBIOSE BINDING PROTEIN DASA"/>
    <property type="match status" value="1"/>
</dbReference>
<keyword evidence="3" id="KW-0813">Transport</keyword>
<dbReference type="PANTHER" id="PTHR43649">
    <property type="entry name" value="ARABINOSE-BINDING PROTEIN-RELATED"/>
    <property type="match status" value="1"/>
</dbReference>
<dbReference type="PROSITE" id="PS51257">
    <property type="entry name" value="PROKAR_LIPOPROTEIN"/>
    <property type="match status" value="1"/>
</dbReference>
<sequence>MKRFASLVLAAAIAVAMSACGNGSDSATSTQSAASTGSAPSTTASSGSSLPVLSPDNPVELSIWITTSQQAPSADNKLTKMLKDKLGVTLNYEIITPDNQDQKIGVMLAGGEYPDIIGSTDQNARLVTGGAYIPLDDYLKPEAAGALYEHVKPYWNKIAYDGGQGKHIYQIPNYNRFYGDIVGGVNYSASGFWIQKAVLADQGYPDLSNMTIEKYFKMLEDYKNKYPKIDGQDTIAFEILCAQGREWGLTNPPEYLAGAPNNGGVIVDENNVAAVFADKDVAKRYYKYLNEMNAKGMVDKESFTQTLDQYLAKLATGRVLGMYDQRWSYGNAHDALVAANKVERTYVATMPTFDGKAPYYADRDVMNINQGVGVSVSCKKPEVAIAFINTMMNEDWQKILAWGVEGEDYQKGADGKFTRNEQQRANSTDLIWRSSNRLMALTDIMPKHNGTYSDGNAYSPEDQPEEFFATLKQYDQDFLTKYNKKTWRDFNNQPPENPVYYPAWNIALPDGSDAQMADKQLKDTALQFLPKAIMASPDKFESIWSEYTTAIGKINVKSYEDAINAGIQDRIKNWATK</sequence>
<gene>
    <name evidence="3" type="ORF">CTER_2439</name>
</gene>
<dbReference type="AlphaFoldDB" id="S0FI98"/>
<dbReference type="PATRIC" id="fig|1195236.3.peg.2754"/>
<feature type="compositionally biased region" description="Low complexity" evidence="1">
    <location>
        <begin position="25"/>
        <end position="49"/>
    </location>
</feature>
<feature type="chain" id="PRO_5038653105" evidence="2">
    <location>
        <begin position="22"/>
        <end position="577"/>
    </location>
</feature>
<dbReference type="eggNOG" id="COG1653">
    <property type="taxonomic scope" value="Bacteria"/>
</dbReference>
<dbReference type="Gene3D" id="3.40.190.10">
    <property type="entry name" value="Periplasmic binding protein-like II"/>
    <property type="match status" value="2"/>
</dbReference>
<dbReference type="RefSeq" id="WP_004626016.1">
    <property type="nucleotide sequence ID" value="NZ_AORV01000035.1"/>
</dbReference>
<dbReference type="Proteomes" id="UP000014155">
    <property type="component" value="Unassembled WGS sequence"/>
</dbReference>
<dbReference type="EMBL" id="AORV01000035">
    <property type="protein sequence ID" value="EMS71655.1"/>
    <property type="molecule type" value="Genomic_DNA"/>
</dbReference>
<dbReference type="SUPFAM" id="SSF53850">
    <property type="entry name" value="Periplasmic binding protein-like II"/>
    <property type="match status" value="1"/>
</dbReference>
<dbReference type="InterPro" id="IPR050490">
    <property type="entry name" value="Bact_solute-bd_prot1"/>
</dbReference>
<evidence type="ECO:0000256" key="1">
    <source>
        <dbReference type="SAM" id="MobiDB-lite"/>
    </source>
</evidence>